<evidence type="ECO:0000313" key="2">
    <source>
        <dbReference type="EMBL" id="SUZ80154.1"/>
    </source>
</evidence>
<dbReference type="AlphaFoldDB" id="A0A381QMI8"/>
<organism evidence="2">
    <name type="scientific">marine metagenome</name>
    <dbReference type="NCBI Taxonomy" id="408172"/>
    <lineage>
        <taxon>unclassified sequences</taxon>
        <taxon>metagenomes</taxon>
        <taxon>ecological metagenomes</taxon>
    </lineage>
</organism>
<name>A0A381QMI8_9ZZZZ</name>
<dbReference type="InterPro" id="IPR025665">
    <property type="entry name" value="Beta-barrel_OMP_2"/>
</dbReference>
<proteinExistence type="predicted"/>
<feature type="domain" description="Outer membrane protein beta-barrel" evidence="1">
    <location>
        <begin position="21"/>
        <end position="204"/>
    </location>
</feature>
<dbReference type="EMBL" id="UINC01001416">
    <property type="protein sequence ID" value="SUZ80154.1"/>
    <property type="molecule type" value="Genomic_DNA"/>
</dbReference>
<gene>
    <name evidence="2" type="ORF">METZ01_LOCUS33008</name>
</gene>
<protein>
    <recommendedName>
        <fullName evidence="1">Outer membrane protein beta-barrel domain-containing protein</fullName>
    </recommendedName>
</protein>
<sequence length="237" mass="27529">MRKNFLIILIICGFSYSLKSQSNTINLGNYDDNRIHYGFLLGLHSSYYRMYYSNNFIDSNYSNLHSIIPSSKPGFKLGFISDFNLIYPFDFRTLLQVAFYEFNMDYLYVDGTIFSDTRTATLLEFPLLIKYKSKRRGNHRMYMLGGLKPSLEIGAKNKDEAGKDILNLKSFDLSLEIGFGSDIFFQLFKLSPEIRYSRGLINLLKNNPDNFNEYNLPIDKLFVHNISVFFTFEGGPK</sequence>
<evidence type="ECO:0000259" key="1">
    <source>
        <dbReference type="Pfam" id="PF13568"/>
    </source>
</evidence>
<accession>A0A381QMI8</accession>
<dbReference type="Pfam" id="PF13568">
    <property type="entry name" value="OMP_b-brl_2"/>
    <property type="match status" value="1"/>
</dbReference>
<reference evidence="2" key="1">
    <citation type="submission" date="2018-05" db="EMBL/GenBank/DDBJ databases">
        <authorList>
            <person name="Lanie J.A."/>
            <person name="Ng W.-L."/>
            <person name="Kazmierczak K.M."/>
            <person name="Andrzejewski T.M."/>
            <person name="Davidsen T.M."/>
            <person name="Wayne K.J."/>
            <person name="Tettelin H."/>
            <person name="Glass J.I."/>
            <person name="Rusch D."/>
            <person name="Podicherti R."/>
            <person name="Tsui H.-C.T."/>
            <person name="Winkler M.E."/>
        </authorList>
    </citation>
    <scope>NUCLEOTIDE SEQUENCE</scope>
</reference>